<comment type="subcellular location">
    <subcellularLocation>
        <location evidence="1">Membrane</location>
        <topology evidence="1">Multi-pass membrane protein</topology>
    </subcellularLocation>
</comment>
<feature type="transmembrane region" description="Helical" evidence="5">
    <location>
        <begin position="23"/>
        <end position="39"/>
    </location>
</feature>
<keyword evidence="7" id="KW-1185">Reference proteome</keyword>
<feature type="transmembrane region" description="Helical" evidence="5">
    <location>
        <begin position="123"/>
        <end position="142"/>
    </location>
</feature>
<evidence type="ECO:0000313" key="7">
    <source>
        <dbReference type="Proteomes" id="UP001172911"/>
    </source>
</evidence>
<dbReference type="RefSeq" id="WP_304542450.1">
    <property type="nucleotide sequence ID" value="NZ_JARPTC010000012.1"/>
</dbReference>
<feature type="transmembrane region" description="Helical" evidence="5">
    <location>
        <begin position="220"/>
        <end position="241"/>
    </location>
</feature>
<feature type="transmembrane region" description="Helical" evidence="5">
    <location>
        <begin position="450"/>
        <end position="467"/>
    </location>
</feature>
<dbReference type="GO" id="GO:0006797">
    <property type="term" value="P:polyphosphate metabolic process"/>
    <property type="evidence" value="ECO:0007669"/>
    <property type="project" value="TreeGrafter"/>
</dbReference>
<keyword evidence="3 5" id="KW-1133">Transmembrane helix</keyword>
<dbReference type="PANTHER" id="PTHR10283">
    <property type="entry name" value="SOLUTE CARRIER FAMILY 13 MEMBER"/>
    <property type="match status" value="1"/>
</dbReference>
<dbReference type="Proteomes" id="UP001172911">
    <property type="component" value="Unassembled WGS sequence"/>
</dbReference>
<feature type="transmembrane region" description="Helical" evidence="5">
    <location>
        <begin position="181"/>
        <end position="200"/>
    </location>
</feature>
<feature type="transmembrane region" description="Helical" evidence="5">
    <location>
        <begin position="379"/>
        <end position="398"/>
    </location>
</feature>
<keyword evidence="4 5" id="KW-0472">Membrane</keyword>
<dbReference type="GO" id="GO:0005315">
    <property type="term" value="F:phosphate transmembrane transporter activity"/>
    <property type="evidence" value="ECO:0007669"/>
    <property type="project" value="TreeGrafter"/>
</dbReference>
<feature type="transmembrane region" description="Helical" evidence="5">
    <location>
        <begin position="148"/>
        <end position="169"/>
    </location>
</feature>
<feature type="transmembrane region" description="Helical" evidence="5">
    <location>
        <begin position="51"/>
        <end position="72"/>
    </location>
</feature>
<dbReference type="GO" id="GO:0005886">
    <property type="term" value="C:plasma membrane"/>
    <property type="evidence" value="ECO:0007669"/>
    <property type="project" value="TreeGrafter"/>
</dbReference>
<dbReference type="AlphaFoldDB" id="A0AAW7ZCY6"/>
<dbReference type="Pfam" id="PF00939">
    <property type="entry name" value="Na_sulph_symp"/>
    <property type="match status" value="1"/>
</dbReference>
<evidence type="ECO:0000313" key="6">
    <source>
        <dbReference type="EMBL" id="MDO7787308.1"/>
    </source>
</evidence>
<gene>
    <name evidence="6" type="ORF">P6N53_08770</name>
</gene>
<evidence type="ECO:0000256" key="1">
    <source>
        <dbReference type="ARBA" id="ARBA00004141"/>
    </source>
</evidence>
<proteinExistence type="predicted"/>
<dbReference type="EMBL" id="JARPTC010000012">
    <property type="protein sequence ID" value="MDO7787308.1"/>
    <property type="molecule type" value="Genomic_DNA"/>
</dbReference>
<accession>A0AAW7ZCY6</accession>
<evidence type="ECO:0000256" key="2">
    <source>
        <dbReference type="ARBA" id="ARBA00022692"/>
    </source>
</evidence>
<keyword evidence="2 5" id="KW-0812">Transmembrane</keyword>
<comment type="caution">
    <text evidence="6">The sequence shown here is derived from an EMBL/GenBank/DDBJ whole genome shotgun (WGS) entry which is preliminary data.</text>
</comment>
<evidence type="ECO:0000256" key="3">
    <source>
        <dbReference type="ARBA" id="ARBA00022989"/>
    </source>
</evidence>
<sequence length="470" mass="51813">MPETMVDKTPTILEASDKNKKQILLWAITITLPLVLMLVPINEVFTHQIRLFLAGTLFAILLFAFELLPQLIPSLLLPIFYVVSGVAPSTAVFGPWATTIPWMFLGGILLANTLDSIGLLRRIAYWCIIKTGGTYNGILYGIMFAGIILNILIPAQAVIPMAAFTYGICKALNLGKSKESAGIMLTGAFAALLPLFFFYNPNFAIIIGVASSVHSTPITWLQYFIQNIPNILWCFLMVFIISKVFKPDQPIDCKDYFSGEYGKLGALASGEKKAIFVTSLLVIFLITGGIHGIDIGWGFPLAAILLYLPGINIGTENDIKRINFSLLFFVTACMGIGAAANILGLGKMLAEAVLPLMSSNGIYVTIGLVWLLCVVSNFLLTPLAIFAAFTVPLTEVALKLDINPMAFYYTIFHGCDQIIMPYEYALVLIFFSFGLIHLKDFIKIFSIKMLLNLIFLLLILVPYWKFIGLL</sequence>
<organism evidence="6 7">
    <name type="scientific">Desulforamulus aquiferis</name>
    <dbReference type="NCBI Taxonomy" id="1397668"/>
    <lineage>
        <taxon>Bacteria</taxon>
        <taxon>Bacillati</taxon>
        <taxon>Bacillota</taxon>
        <taxon>Clostridia</taxon>
        <taxon>Eubacteriales</taxon>
        <taxon>Peptococcaceae</taxon>
        <taxon>Desulforamulus</taxon>
    </lineage>
</organism>
<evidence type="ECO:0000256" key="4">
    <source>
        <dbReference type="ARBA" id="ARBA00023136"/>
    </source>
</evidence>
<dbReference type="InterPro" id="IPR001898">
    <property type="entry name" value="SLC13A/DASS"/>
</dbReference>
<name>A0AAW7ZCY6_9FIRM</name>
<reference evidence="6" key="2">
    <citation type="submission" date="2023-03" db="EMBL/GenBank/DDBJ databases">
        <authorList>
            <person name="Zhang Z."/>
        </authorList>
    </citation>
    <scope>NUCLEOTIDE SEQUENCE</scope>
    <source>
        <strain evidence="6">DSA</strain>
    </source>
</reference>
<evidence type="ECO:0000256" key="5">
    <source>
        <dbReference type="SAM" id="Phobius"/>
    </source>
</evidence>
<protein>
    <submittedName>
        <fullName evidence="6">SLC13 family permease</fullName>
    </submittedName>
</protein>
<dbReference type="PANTHER" id="PTHR10283:SF92">
    <property type="entry name" value="LOW-AFFINITY PHOSPHATE TRANSPORTER PHO91"/>
    <property type="match status" value="1"/>
</dbReference>
<dbReference type="GO" id="GO:0006817">
    <property type="term" value="P:phosphate ion transport"/>
    <property type="evidence" value="ECO:0007669"/>
    <property type="project" value="TreeGrafter"/>
</dbReference>
<feature type="transmembrane region" description="Helical" evidence="5">
    <location>
        <begin position="297"/>
        <end position="314"/>
    </location>
</feature>
<reference evidence="6" key="1">
    <citation type="journal article" date="2023" name="J. Hazard. Mater.">
        <title>Anaerobic biodegradation of pyrene and benzo[a]pyrene by a new sulfate-reducing Desulforamulus aquiferis strain DSA.</title>
        <authorList>
            <person name="Zhang Z."/>
            <person name="Sun J."/>
            <person name="Gong X."/>
            <person name="Wang C."/>
            <person name="Wang H."/>
        </authorList>
    </citation>
    <scope>NUCLEOTIDE SEQUENCE</scope>
    <source>
        <strain evidence="6">DSA</strain>
    </source>
</reference>
<feature type="transmembrane region" description="Helical" evidence="5">
    <location>
        <begin position="352"/>
        <end position="372"/>
    </location>
</feature>
<feature type="transmembrane region" description="Helical" evidence="5">
    <location>
        <begin position="418"/>
        <end position="438"/>
    </location>
</feature>
<feature type="transmembrane region" description="Helical" evidence="5">
    <location>
        <begin position="326"/>
        <end position="346"/>
    </location>
</feature>
<feature type="transmembrane region" description="Helical" evidence="5">
    <location>
        <begin position="92"/>
        <end position="111"/>
    </location>
</feature>
<feature type="transmembrane region" description="Helical" evidence="5">
    <location>
        <begin position="274"/>
        <end position="291"/>
    </location>
</feature>